<dbReference type="InterPro" id="IPR004088">
    <property type="entry name" value="KH_dom_type_1"/>
</dbReference>
<dbReference type="GO" id="GO:0003723">
    <property type="term" value="F:RNA binding"/>
    <property type="evidence" value="ECO:0007669"/>
    <property type="project" value="UniProtKB-UniRule"/>
</dbReference>
<dbReference type="PROSITE" id="PS50084">
    <property type="entry name" value="KH_TYPE_1"/>
    <property type="match status" value="2"/>
</dbReference>
<feature type="non-terminal residue" evidence="4">
    <location>
        <position position="1"/>
    </location>
</feature>
<evidence type="ECO:0000256" key="2">
    <source>
        <dbReference type="SAM" id="MobiDB-lite"/>
    </source>
</evidence>
<dbReference type="Pfam" id="PF00567">
    <property type="entry name" value="TUDOR"/>
    <property type="match status" value="1"/>
</dbReference>
<dbReference type="InterPro" id="IPR036612">
    <property type="entry name" value="KH_dom_type_1_sf"/>
</dbReference>
<dbReference type="GO" id="GO:0007283">
    <property type="term" value="P:spermatogenesis"/>
    <property type="evidence" value="ECO:0007669"/>
    <property type="project" value="TreeGrafter"/>
</dbReference>
<dbReference type="SMART" id="SM00333">
    <property type="entry name" value="TUDOR"/>
    <property type="match status" value="1"/>
</dbReference>
<dbReference type="PROSITE" id="PS50304">
    <property type="entry name" value="TUDOR"/>
    <property type="match status" value="1"/>
</dbReference>
<dbReference type="GO" id="GO:0005739">
    <property type="term" value="C:mitochondrion"/>
    <property type="evidence" value="ECO:0007669"/>
    <property type="project" value="UniProtKB-ARBA"/>
</dbReference>
<dbReference type="InterPro" id="IPR050621">
    <property type="entry name" value="Tudor_domain_containing"/>
</dbReference>
<protein>
    <submittedName>
        <fullName evidence="4">Tudor and KH domain-containing protein</fullName>
    </submittedName>
</protein>
<sequence length="424" mass="47010">LRKDTHARINVDLEESGEERLIRISGSPVQVCKAKAAIHQILEESLPVVEKISVPSRAIGRIIGKGGETVRAICQSTGAKIDCDRGTEGALSLTRIISLSGTRKEVQAAKELIREKLSDDVFHSKLLQLVLARSHRKQPLGTRREAAAAAGDPGMRPYSRVEPCNRTPDEPMETALRPLPAPDYRSGDPPESSGAESPDQPAPMSAFEASSPGFGIHLKDHLEVYVSASENPSHFWIQIINTKALSLDKLVREMTKYYETNDGELESVQVGDIVAAYYPEDRSWYRAEILGTVDNGNLDIYYVDFGDTGEVPLEKLRLLRQEREVGRPHWEEAALDEFDRLTHCAQWKSVFCKICTYVPVGGSVRPCVRLFKPTNGQFVDVGEELIRLGYAVRKLPDEDGETARELPRNLVGNRDVDPAFLGVA</sequence>
<dbReference type="GO" id="GO:0030719">
    <property type="term" value="P:P granule organization"/>
    <property type="evidence" value="ECO:0007669"/>
    <property type="project" value="TreeGrafter"/>
</dbReference>
<dbReference type="SUPFAM" id="SSF54791">
    <property type="entry name" value="Eukaryotic type KH-domain (KH-domain type I)"/>
    <property type="match status" value="2"/>
</dbReference>
<evidence type="ECO:0000259" key="3">
    <source>
        <dbReference type="PROSITE" id="PS50304"/>
    </source>
</evidence>
<name>V8NQ16_OPHHA</name>
<feature type="domain" description="Tudor" evidence="3">
    <location>
        <begin position="267"/>
        <end position="326"/>
    </location>
</feature>
<dbReference type="InterPro" id="IPR002999">
    <property type="entry name" value="Tudor"/>
</dbReference>
<dbReference type="Gene3D" id="2.40.50.90">
    <property type="match status" value="2"/>
</dbReference>
<keyword evidence="1" id="KW-0694">RNA-binding</keyword>
<keyword evidence="5" id="KW-1185">Reference proteome</keyword>
<comment type="caution">
    <text evidence="4">The sequence shown here is derived from an EMBL/GenBank/DDBJ whole genome shotgun (WGS) entry which is preliminary data.</text>
</comment>
<dbReference type="AlphaFoldDB" id="V8NQ16"/>
<proteinExistence type="predicted"/>
<dbReference type="EMBL" id="AZIM01002576">
    <property type="protein sequence ID" value="ETE63768.1"/>
    <property type="molecule type" value="Genomic_DNA"/>
</dbReference>
<dbReference type="PANTHER" id="PTHR22948:SF18">
    <property type="entry name" value="TUDOR AND KH DOMAIN-CONTAINING PROTEIN"/>
    <property type="match status" value="1"/>
</dbReference>
<dbReference type="PANTHER" id="PTHR22948">
    <property type="entry name" value="TUDOR DOMAIN CONTAINING PROTEIN"/>
    <property type="match status" value="1"/>
</dbReference>
<dbReference type="Gene3D" id="2.30.30.140">
    <property type="match status" value="1"/>
</dbReference>
<evidence type="ECO:0000313" key="5">
    <source>
        <dbReference type="Proteomes" id="UP000018936"/>
    </source>
</evidence>
<dbReference type="Pfam" id="PF00013">
    <property type="entry name" value="KH_1"/>
    <property type="match status" value="2"/>
</dbReference>
<dbReference type="SUPFAM" id="SSF63748">
    <property type="entry name" value="Tudor/PWWP/MBT"/>
    <property type="match status" value="1"/>
</dbReference>
<accession>V8NQ16</accession>
<reference evidence="4 5" key="1">
    <citation type="journal article" date="2013" name="Proc. Natl. Acad. Sci. U.S.A.">
        <title>The king cobra genome reveals dynamic gene evolution and adaptation in the snake venom system.</title>
        <authorList>
            <person name="Vonk F.J."/>
            <person name="Casewell N.R."/>
            <person name="Henkel C.V."/>
            <person name="Heimberg A.M."/>
            <person name="Jansen H.J."/>
            <person name="McCleary R.J."/>
            <person name="Kerkkamp H.M."/>
            <person name="Vos R.A."/>
            <person name="Guerreiro I."/>
            <person name="Calvete J.J."/>
            <person name="Wuster W."/>
            <person name="Woods A.E."/>
            <person name="Logan J.M."/>
            <person name="Harrison R.A."/>
            <person name="Castoe T.A."/>
            <person name="de Koning A.P."/>
            <person name="Pollock D.D."/>
            <person name="Yandell M."/>
            <person name="Calderon D."/>
            <person name="Renjifo C."/>
            <person name="Currier R.B."/>
            <person name="Salgado D."/>
            <person name="Pla D."/>
            <person name="Sanz L."/>
            <person name="Hyder A.S."/>
            <person name="Ribeiro J.M."/>
            <person name="Arntzen J.W."/>
            <person name="van den Thillart G.E."/>
            <person name="Boetzer M."/>
            <person name="Pirovano W."/>
            <person name="Dirks R.P."/>
            <person name="Spaink H.P."/>
            <person name="Duboule D."/>
            <person name="McGlinn E."/>
            <person name="Kini R.M."/>
            <person name="Richardson M.K."/>
        </authorList>
    </citation>
    <scope>NUCLEOTIDE SEQUENCE</scope>
    <source>
        <tissue evidence="4">Blood</tissue>
    </source>
</reference>
<evidence type="ECO:0000256" key="1">
    <source>
        <dbReference type="PROSITE-ProRule" id="PRU00117"/>
    </source>
</evidence>
<dbReference type="Gene3D" id="3.30.1370.10">
    <property type="entry name" value="K Homology domain, type 1"/>
    <property type="match status" value="2"/>
</dbReference>
<evidence type="ECO:0000313" key="4">
    <source>
        <dbReference type="EMBL" id="ETE63768.1"/>
    </source>
</evidence>
<organism evidence="4 5">
    <name type="scientific">Ophiophagus hannah</name>
    <name type="common">King cobra</name>
    <name type="synonym">Naja hannah</name>
    <dbReference type="NCBI Taxonomy" id="8665"/>
    <lineage>
        <taxon>Eukaryota</taxon>
        <taxon>Metazoa</taxon>
        <taxon>Chordata</taxon>
        <taxon>Craniata</taxon>
        <taxon>Vertebrata</taxon>
        <taxon>Euteleostomi</taxon>
        <taxon>Lepidosauria</taxon>
        <taxon>Squamata</taxon>
        <taxon>Bifurcata</taxon>
        <taxon>Unidentata</taxon>
        <taxon>Episquamata</taxon>
        <taxon>Toxicofera</taxon>
        <taxon>Serpentes</taxon>
        <taxon>Colubroidea</taxon>
        <taxon>Elapidae</taxon>
        <taxon>Elapinae</taxon>
        <taxon>Ophiophagus</taxon>
    </lineage>
</organism>
<gene>
    <name evidence="4" type="primary">TDRKH</name>
    <name evidence="4" type="ORF">L345_10466</name>
</gene>
<dbReference type="OrthoDB" id="9995375at2759"/>
<dbReference type="InterPro" id="IPR004087">
    <property type="entry name" value="KH_dom"/>
</dbReference>
<dbReference type="Proteomes" id="UP000018936">
    <property type="component" value="Unassembled WGS sequence"/>
</dbReference>
<feature type="region of interest" description="Disordered" evidence="2">
    <location>
        <begin position="138"/>
        <end position="209"/>
    </location>
</feature>
<dbReference type="SMART" id="SM00322">
    <property type="entry name" value="KH"/>
    <property type="match status" value="1"/>
</dbReference>
<dbReference type="GO" id="GO:0034587">
    <property type="term" value="P:piRNA processing"/>
    <property type="evidence" value="ECO:0007669"/>
    <property type="project" value="TreeGrafter"/>
</dbReference>
<dbReference type="GO" id="GO:0043186">
    <property type="term" value="C:P granule"/>
    <property type="evidence" value="ECO:0007669"/>
    <property type="project" value="TreeGrafter"/>
</dbReference>
<dbReference type="InterPro" id="IPR035437">
    <property type="entry name" value="SNase_OB-fold_sf"/>
</dbReference>